<protein>
    <submittedName>
        <fullName evidence="1">Uncharacterized protein</fullName>
    </submittedName>
</protein>
<proteinExistence type="predicted"/>
<dbReference type="EMBL" id="GBRH01214524">
    <property type="protein sequence ID" value="JAD83371.1"/>
    <property type="molecule type" value="Transcribed_RNA"/>
</dbReference>
<accession>A0A0A9D6B2</accession>
<dbReference type="AlphaFoldDB" id="A0A0A9D6B2"/>
<organism evidence="1">
    <name type="scientific">Arundo donax</name>
    <name type="common">Giant reed</name>
    <name type="synonym">Donax arundinaceus</name>
    <dbReference type="NCBI Taxonomy" id="35708"/>
    <lineage>
        <taxon>Eukaryota</taxon>
        <taxon>Viridiplantae</taxon>
        <taxon>Streptophyta</taxon>
        <taxon>Embryophyta</taxon>
        <taxon>Tracheophyta</taxon>
        <taxon>Spermatophyta</taxon>
        <taxon>Magnoliopsida</taxon>
        <taxon>Liliopsida</taxon>
        <taxon>Poales</taxon>
        <taxon>Poaceae</taxon>
        <taxon>PACMAD clade</taxon>
        <taxon>Arundinoideae</taxon>
        <taxon>Arundineae</taxon>
        <taxon>Arundo</taxon>
    </lineage>
</organism>
<sequence>MMPNKLLQCSKMLFVTETKIHDASKFSILQFSTRFAQLNVQALNSFQN</sequence>
<reference evidence="1" key="1">
    <citation type="submission" date="2014-09" db="EMBL/GenBank/DDBJ databases">
        <authorList>
            <person name="Magalhaes I.L.F."/>
            <person name="Oliveira U."/>
            <person name="Santos F.R."/>
            <person name="Vidigal T.H.D.A."/>
            <person name="Brescovit A.D."/>
            <person name="Santos A.J."/>
        </authorList>
    </citation>
    <scope>NUCLEOTIDE SEQUENCE</scope>
    <source>
        <tissue evidence="1">Shoot tissue taken approximately 20 cm above the soil surface</tissue>
    </source>
</reference>
<name>A0A0A9D6B2_ARUDO</name>
<evidence type="ECO:0000313" key="1">
    <source>
        <dbReference type="EMBL" id="JAD83371.1"/>
    </source>
</evidence>
<reference evidence="1" key="2">
    <citation type="journal article" date="2015" name="Data Brief">
        <title>Shoot transcriptome of the giant reed, Arundo donax.</title>
        <authorList>
            <person name="Barrero R.A."/>
            <person name="Guerrero F.D."/>
            <person name="Moolhuijzen P."/>
            <person name="Goolsby J.A."/>
            <person name="Tidwell J."/>
            <person name="Bellgard S.E."/>
            <person name="Bellgard M.I."/>
        </authorList>
    </citation>
    <scope>NUCLEOTIDE SEQUENCE</scope>
    <source>
        <tissue evidence="1">Shoot tissue taken approximately 20 cm above the soil surface</tissue>
    </source>
</reference>